<evidence type="ECO:0000256" key="1">
    <source>
        <dbReference type="SAM" id="Phobius"/>
    </source>
</evidence>
<evidence type="ECO:0000313" key="3">
    <source>
        <dbReference type="Proteomes" id="UP000316416"/>
    </source>
</evidence>
<dbReference type="RefSeq" id="WP_142873507.1">
    <property type="nucleotide sequence ID" value="NZ_CP045503.2"/>
</dbReference>
<proteinExistence type="predicted"/>
<sequence>MNSSIILSNCKHRLDTAITLGILFIISIMLAGCSHTVQRETCVALAKDVSYCLAPIPLDGAEDNWIRSATQKAEIKVDASRHELMTQLEIDPNNLTLVGLAPLGQALFTLIYDGQNLTSEQSILLGSEFKAEYLLAMIQLIYWPEEAVNAHLRGAKIISIDCAAPSCRTIYANYDASLNVLSNSRHDDTVLNIEYSHKNKWQAEIKLNIPQANFELKITPI</sequence>
<keyword evidence="1" id="KW-0472">Membrane</keyword>
<dbReference type="EMBL" id="CP045503">
    <property type="protein sequence ID" value="QPG60022.2"/>
    <property type="molecule type" value="Genomic_DNA"/>
</dbReference>
<dbReference type="Pfam" id="PF11659">
    <property type="entry name" value="DUF3261"/>
    <property type="match status" value="1"/>
</dbReference>
<keyword evidence="3" id="KW-1185">Reference proteome</keyword>
<organism evidence="2 3">
    <name type="scientific">Shewanella eurypsychrophilus</name>
    <dbReference type="NCBI Taxonomy" id="2593656"/>
    <lineage>
        <taxon>Bacteria</taxon>
        <taxon>Pseudomonadati</taxon>
        <taxon>Pseudomonadota</taxon>
        <taxon>Gammaproteobacteria</taxon>
        <taxon>Alteromonadales</taxon>
        <taxon>Shewanellaceae</taxon>
        <taxon>Shewanella</taxon>
    </lineage>
</organism>
<reference evidence="2" key="1">
    <citation type="submission" date="2021-07" db="EMBL/GenBank/DDBJ databases">
        <title>Shewanella sp. YLB-07 whole genome sequence.</title>
        <authorList>
            <person name="Yu L."/>
        </authorList>
    </citation>
    <scope>NUCLEOTIDE SEQUENCE</scope>
    <source>
        <strain evidence="2">YLB-08</strain>
    </source>
</reference>
<dbReference type="Proteomes" id="UP000316416">
    <property type="component" value="Chromosome"/>
</dbReference>
<name>A0ABX6VIU1_9GAMM</name>
<keyword evidence="1" id="KW-0812">Transmembrane</keyword>
<accession>A0ABX6VIU1</accession>
<protein>
    <submittedName>
        <fullName evidence="2">DUF3261 domain-containing protein</fullName>
    </submittedName>
</protein>
<evidence type="ECO:0000313" key="2">
    <source>
        <dbReference type="EMBL" id="QPG60022.2"/>
    </source>
</evidence>
<feature type="transmembrane region" description="Helical" evidence="1">
    <location>
        <begin position="12"/>
        <end position="32"/>
    </location>
</feature>
<gene>
    <name evidence="2" type="ORF">FM038_023680</name>
</gene>
<dbReference type="InterPro" id="IPR021675">
    <property type="entry name" value="DUF3261"/>
</dbReference>
<keyword evidence="1" id="KW-1133">Transmembrane helix</keyword>